<dbReference type="PANTHER" id="PTHR12243:SF67">
    <property type="entry name" value="COREPRESSOR OF PANGOLIN, ISOFORM A-RELATED"/>
    <property type="match status" value="1"/>
</dbReference>
<dbReference type="AlphaFoldDB" id="A0A0R3PEC4"/>
<dbReference type="GO" id="GO:0005634">
    <property type="term" value="C:nucleus"/>
    <property type="evidence" value="ECO:0007669"/>
    <property type="project" value="TreeGrafter"/>
</dbReference>
<evidence type="ECO:0000313" key="2">
    <source>
        <dbReference type="EMBL" id="VDM53989.1"/>
    </source>
</evidence>
<protein>
    <submittedName>
        <fullName evidence="4">MADF domain-containing protein</fullName>
    </submittedName>
</protein>
<dbReference type="InterPro" id="IPR006578">
    <property type="entry name" value="MADF-dom"/>
</dbReference>
<feature type="domain" description="MADF" evidence="1">
    <location>
        <begin position="9"/>
        <end position="104"/>
    </location>
</feature>
<dbReference type="OrthoDB" id="6600747at2759"/>
<dbReference type="GO" id="GO:0006357">
    <property type="term" value="P:regulation of transcription by RNA polymerase II"/>
    <property type="evidence" value="ECO:0007669"/>
    <property type="project" value="TreeGrafter"/>
</dbReference>
<dbReference type="InterPro" id="IPR039353">
    <property type="entry name" value="TF_Adf1"/>
</dbReference>
<keyword evidence="3" id="KW-1185">Reference proteome</keyword>
<dbReference type="WBParaSite" id="ACOC_0000240301-mRNA-1">
    <property type="protein sequence ID" value="ACOC_0000240301-mRNA-1"/>
    <property type="gene ID" value="ACOC_0000240301"/>
</dbReference>
<evidence type="ECO:0000313" key="3">
    <source>
        <dbReference type="Proteomes" id="UP000267027"/>
    </source>
</evidence>
<gene>
    <name evidence="2" type="ORF">ACOC_LOCUS2404</name>
</gene>
<dbReference type="PANTHER" id="PTHR12243">
    <property type="entry name" value="MADF DOMAIN TRANSCRIPTION FACTOR"/>
    <property type="match status" value="1"/>
</dbReference>
<reference evidence="4" key="1">
    <citation type="submission" date="2017-02" db="UniProtKB">
        <authorList>
            <consortium name="WormBaseParasite"/>
        </authorList>
    </citation>
    <scope>IDENTIFICATION</scope>
</reference>
<sequence length="172" mass="20606">MITDEIRFSIIDAVYLRPGIWDCQREKTVGPSRKELFAEVTTLINQQNQLDPELTPEEVEKQWKNLKDTYVKTRKKLSYNSDSMPVTPKWKFYSSLMFLDDLFSVHRNNLKRRIDDVSETEDEDEYMAFCRSLLHPLREIAYKDRIQYLKVQKAIRDLLHDAQMDMLLTHMR</sequence>
<reference evidence="2 3" key="2">
    <citation type="submission" date="2018-11" db="EMBL/GenBank/DDBJ databases">
        <authorList>
            <consortium name="Pathogen Informatics"/>
        </authorList>
    </citation>
    <scope>NUCLEOTIDE SEQUENCE [LARGE SCALE GENOMIC DNA]</scope>
    <source>
        <strain evidence="2 3">Costa Rica</strain>
    </source>
</reference>
<name>A0A0R3PEC4_ANGCS</name>
<proteinExistence type="predicted"/>
<dbReference type="STRING" id="334426.A0A0R3PEC4"/>
<dbReference type="SMART" id="SM00595">
    <property type="entry name" value="MADF"/>
    <property type="match status" value="1"/>
</dbReference>
<dbReference type="PROSITE" id="PS51029">
    <property type="entry name" value="MADF"/>
    <property type="match status" value="1"/>
</dbReference>
<dbReference type="Pfam" id="PF10545">
    <property type="entry name" value="MADF_DNA_bdg"/>
    <property type="match status" value="1"/>
</dbReference>
<dbReference type="GO" id="GO:0005667">
    <property type="term" value="C:transcription regulator complex"/>
    <property type="evidence" value="ECO:0007669"/>
    <property type="project" value="TreeGrafter"/>
</dbReference>
<dbReference type="EMBL" id="UYYA01000479">
    <property type="protein sequence ID" value="VDM53989.1"/>
    <property type="molecule type" value="Genomic_DNA"/>
</dbReference>
<dbReference type="Proteomes" id="UP000267027">
    <property type="component" value="Unassembled WGS sequence"/>
</dbReference>
<evidence type="ECO:0000313" key="4">
    <source>
        <dbReference type="WBParaSite" id="ACOC_0000240301-mRNA-1"/>
    </source>
</evidence>
<organism evidence="4">
    <name type="scientific">Angiostrongylus costaricensis</name>
    <name type="common">Nematode worm</name>
    <dbReference type="NCBI Taxonomy" id="334426"/>
    <lineage>
        <taxon>Eukaryota</taxon>
        <taxon>Metazoa</taxon>
        <taxon>Ecdysozoa</taxon>
        <taxon>Nematoda</taxon>
        <taxon>Chromadorea</taxon>
        <taxon>Rhabditida</taxon>
        <taxon>Rhabditina</taxon>
        <taxon>Rhabditomorpha</taxon>
        <taxon>Strongyloidea</taxon>
        <taxon>Metastrongylidae</taxon>
        <taxon>Angiostrongylus</taxon>
    </lineage>
</organism>
<evidence type="ECO:0000259" key="1">
    <source>
        <dbReference type="PROSITE" id="PS51029"/>
    </source>
</evidence>
<accession>A0A0R3PEC4</accession>